<feature type="region of interest" description="Disordered" evidence="12">
    <location>
        <begin position="1"/>
        <end position="57"/>
    </location>
</feature>
<feature type="compositionally biased region" description="Polar residues" evidence="12">
    <location>
        <begin position="17"/>
        <end position="36"/>
    </location>
</feature>
<protein>
    <recommendedName>
        <fullName evidence="14">Ion transport domain-containing protein</fullName>
    </recommendedName>
</protein>
<dbReference type="PRINTS" id="PR00169">
    <property type="entry name" value="KCHANNEL"/>
</dbReference>
<comment type="subcellular location">
    <subcellularLocation>
        <location evidence="1">Membrane</location>
        <topology evidence="1">Multi-pass membrane protein</topology>
    </subcellularLocation>
</comment>
<feature type="transmembrane region" description="Helical" evidence="13">
    <location>
        <begin position="251"/>
        <end position="272"/>
    </location>
</feature>
<evidence type="ECO:0000313" key="16">
    <source>
        <dbReference type="Proteomes" id="UP001479436"/>
    </source>
</evidence>
<evidence type="ECO:0000256" key="8">
    <source>
        <dbReference type="ARBA" id="ARBA00022989"/>
    </source>
</evidence>
<accession>A0ABR2W2V0</accession>
<dbReference type="InterPro" id="IPR028325">
    <property type="entry name" value="VG_K_chnl"/>
</dbReference>
<evidence type="ECO:0000256" key="7">
    <source>
        <dbReference type="ARBA" id="ARBA00022958"/>
    </source>
</evidence>
<keyword evidence="9" id="KW-0406">Ion transport</keyword>
<dbReference type="Proteomes" id="UP001479436">
    <property type="component" value="Unassembled WGS sequence"/>
</dbReference>
<evidence type="ECO:0000256" key="4">
    <source>
        <dbReference type="ARBA" id="ARBA00022692"/>
    </source>
</evidence>
<evidence type="ECO:0000256" key="11">
    <source>
        <dbReference type="ARBA" id="ARBA00023303"/>
    </source>
</evidence>
<evidence type="ECO:0000313" key="15">
    <source>
        <dbReference type="EMBL" id="KAK9717989.1"/>
    </source>
</evidence>
<keyword evidence="3" id="KW-0633">Potassium transport</keyword>
<dbReference type="PANTHER" id="PTHR11537">
    <property type="entry name" value="VOLTAGE-GATED POTASSIUM CHANNEL"/>
    <property type="match status" value="1"/>
</dbReference>
<name>A0ABR2W2V0_9FUNG</name>
<feature type="domain" description="Ion transport" evidence="14">
    <location>
        <begin position="115"/>
        <end position="342"/>
    </location>
</feature>
<feature type="region of interest" description="Disordered" evidence="12">
    <location>
        <begin position="361"/>
        <end position="380"/>
    </location>
</feature>
<evidence type="ECO:0000256" key="2">
    <source>
        <dbReference type="ARBA" id="ARBA00022448"/>
    </source>
</evidence>
<evidence type="ECO:0000256" key="9">
    <source>
        <dbReference type="ARBA" id="ARBA00023065"/>
    </source>
</evidence>
<keyword evidence="4 13" id="KW-0812">Transmembrane</keyword>
<evidence type="ECO:0000256" key="6">
    <source>
        <dbReference type="ARBA" id="ARBA00022882"/>
    </source>
</evidence>
<gene>
    <name evidence="15" type="ORF">K7432_005822</name>
</gene>
<dbReference type="Gene3D" id="1.10.287.70">
    <property type="match status" value="1"/>
</dbReference>
<dbReference type="EMBL" id="JASJQH010007115">
    <property type="protein sequence ID" value="KAK9717989.1"/>
    <property type="molecule type" value="Genomic_DNA"/>
</dbReference>
<comment type="caution">
    <text evidence="15">The sequence shown here is derived from an EMBL/GenBank/DDBJ whole genome shotgun (WGS) entry which is preliminary data.</text>
</comment>
<evidence type="ECO:0000256" key="12">
    <source>
        <dbReference type="SAM" id="MobiDB-lite"/>
    </source>
</evidence>
<keyword evidence="7" id="KW-0630">Potassium</keyword>
<keyword evidence="6" id="KW-0851">Voltage-gated channel</keyword>
<sequence>MAPKRKNYVNLPDEQEVSTTSPSIPQMTQLNEASTSHYRRTNSRQPASELPSQMEQDDETAWVEAEVSNMETFEFEDNEESRRSTISIAAEFMKDGLKKKLYLLLEDPSSTPAAFVVNVFVSFMIVLSAAVSTVETIPAFHYAGTSLWFNFETTIVLLFTVEYLLRLYAHSDSREQLLQFIIAPLSIIDVIAIAPYYVELILERDTSYEFRFTILRLFRLFRAFRVFKYSSLIQLSIEVMLIAIKKSSDALYALFLFFMLTIIVFSSLVYFVERGVWDEEKKMFITSSGGPSNFDSIPASFWYVIVTLTTTGYGDMVPETFIGKLISFPVMMCGILLIALPSIIVGRHFTVVWDYTKRHRPNQRLPNNQEETGGHDPLGPVGRYSISDLTHMDAFRTLTPDPADIHRDYSILGNGGGSEYRDLNDQVQSMIEVQRTNQAMIQKILRLLEAQNLSRNEDMSLKDD</sequence>
<dbReference type="InterPro" id="IPR027359">
    <property type="entry name" value="Volt_channel_dom_sf"/>
</dbReference>
<evidence type="ECO:0000256" key="10">
    <source>
        <dbReference type="ARBA" id="ARBA00023136"/>
    </source>
</evidence>
<feature type="transmembrane region" description="Helical" evidence="13">
    <location>
        <begin position="326"/>
        <end position="350"/>
    </location>
</feature>
<evidence type="ECO:0000256" key="5">
    <source>
        <dbReference type="ARBA" id="ARBA00022826"/>
    </source>
</evidence>
<feature type="transmembrane region" description="Helical" evidence="13">
    <location>
        <begin position="113"/>
        <end position="134"/>
    </location>
</feature>
<evidence type="ECO:0000256" key="1">
    <source>
        <dbReference type="ARBA" id="ARBA00004141"/>
    </source>
</evidence>
<feature type="transmembrane region" description="Helical" evidence="13">
    <location>
        <begin position="177"/>
        <end position="198"/>
    </location>
</feature>
<feature type="compositionally biased region" description="Polar residues" evidence="12">
    <location>
        <begin position="43"/>
        <end position="54"/>
    </location>
</feature>
<keyword evidence="10 13" id="KW-0472">Membrane</keyword>
<dbReference type="SUPFAM" id="SSF81324">
    <property type="entry name" value="Voltage-gated potassium channels"/>
    <property type="match status" value="1"/>
</dbReference>
<feature type="transmembrane region" description="Helical" evidence="13">
    <location>
        <begin position="146"/>
        <end position="165"/>
    </location>
</feature>
<dbReference type="PANTHER" id="PTHR11537:SF254">
    <property type="entry name" value="POTASSIUM VOLTAGE-GATED CHANNEL PROTEIN SHAB"/>
    <property type="match status" value="1"/>
</dbReference>
<keyword evidence="11" id="KW-0407">Ion channel</keyword>
<dbReference type="Gene3D" id="1.20.120.350">
    <property type="entry name" value="Voltage-gated potassium channels. Chain C"/>
    <property type="match status" value="1"/>
</dbReference>
<proteinExistence type="predicted"/>
<dbReference type="InterPro" id="IPR005821">
    <property type="entry name" value="Ion_trans_dom"/>
</dbReference>
<keyword evidence="16" id="KW-1185">Reference proteome</keyword>
<keyword evidence="5" id="KW-0631">Potassium channel</keyword>
<evidence type="ECO:0000256" key="3">
    <source>
        <dbReference type="ARBA" id="ARBA00022538"/>
    </source>
</evidence>
<evidence type="ECO:0000259" key="14">
    <source>
        <dbReference type="Pfam" id="PF00520"/>
    </source>
</evidence>
<dbReference type="Pfam" id="PF00520">
    <property type="entry name" value="Ion_trans"/>
    <property type="match status" value="1"/>
</dbReference>
<evidence type="ECO:0000256" key="13">
    <source>
        <dbReference type="SAM" id="Phobius"/>
    </source>
</evidence>
<keyword evidence="2" id="KW-0813">Transport</keyword>
<keyword evidence="8 13" id="KW-1133">Transmembrane helix</keyword>
<organism evidence="15 16">
    <name type="scientific">Basidiobolus ranarum</name>
    <dbReference type="NCBI Taxonomy" id="34480"/>
    <lineage>
        <taxon>Eukaryota</taxon>
        <taxon>Fungi</taxon>
        <taxon>Fungi incertae sedis</taxon>
        <taxon>Zoopagomycota</taxon>
        <taxon>Entomophthoromycotina</taxon>
        <taxon>Basidiobolomycetes</taxon>
        <taxon>Basidiobolales</taxon>
        <taxon>Basidiobolaceae</taxon>
        <taxon>Basidiobolus</taxon>
    </lineage>
</organism>
<reference evidence="15 16" key="1">
    <citation type="submission" date="2023-04" db="EMBL/GenBank/DDBJ databases">
        <title>Genome of Basidiobolus ranarum AG-B5.</title>
        <authorList>
            <person name="Stajich J.E."/>
            <person name="Carter-House D."/>
            <person name="Gryganskyi A."/>
        </authorList>
    </citation>
    <scope>NUCLEOTIDE SEQUENCE [LARGE SCALE GENOMIC DNA]</scope>
    <source>
        <strain evidence="15 16">AG-B5</strain>
    </source>
</reference>